<dbReference type="PANTHER" id="PTHR23502:SF30">
    <property type="entry name" value="TRANSPORTER, PUTATIVE (AFU_ORTHOLOGUE AFUA_8G04702)-RELATED"/>
    <property type="match status" value="1"/>
</dbReference>
<dbReference type="InterPro" id="IPR036259">
    <property type="entry name" value="MFS_trans_sf"/>
</dbReference>
<feature type="transmembrane region" description="Helical" evidence="6">
    <location>
        <begin position="404"/>
        <end position="423"/>
    </location>
</feature>
<dbReference type="Proteomes" id="UP001642482">
    <property type="component" value="Unassembled WGS sequence"/>
</dbReference>
<feature type="transmembrane region" description="Helical" evidence="6">
    <location>
        <begin position="186"/>
        <end position="205"/>
    </location>
</feature>
<feature type="transmembrane region" description="Helical" evidence="6">
    <location>
        <begin position="463"/>
        <end position="486"/>
    </location>
</feature>
<reference evidence="7 8" key="1">
    <citation type="submission" date="2024-01" db="EMBL/GenBank/DDBJ databases">
        <authorList>
            <person name="Allen C."/>
            <person name="Tagirdzhanova G."/>
        </authorList>
    </citation>
    <scope>NUCLEOTIDE SEQUENCE [LARGE SCALE GENOMIC DNA]</scope>
</reference>
<name>A0ABP0B1Q7_9PEZI</name>
<dbReference type="EMBL" id="CAWUHD010000011">
    <property type="protein sequence ID" value="CAK7213477.1"/>
    <property type="molecule type" value="Genomic_DNA"/>
</dbReference>
<accession>A0ABP0B1Q7</accession>
<sequence>MEDVAARIGDTPGTVYLVDHDHRVSGQHAKADAEIVLVPAPSNDPDDPLNWTPRRRLLACSCMFLYVFAVCVETSVINSVITQFSEATDISIGDVITGNGYSYLLAGWGLIFWQPFAMQYGKRLTYLLSMAGSAAFLVWAPYVKGNGQWIAVNVLSGFFNAPVEALPEITVADLYFTHERSTYMGLYAFALVGGSAVGPIIAGFINDQLGYRWVFYIPIIFSAFVFVFLFLFAEETNYARGQTIVGQAVEQQLGEDTEKGEQQKQLPASSASADVSSVEATSAPRPKTSTKTFIQKLALFDIARENHVWTMFINQIRFCSYPVVLFAGFEYGIALVWAVVTGSTASEILGAPPYNFRASMVGLSSIASLIGAIIGSVFGGQITDAFTLRLVRRNNGVFEPEMRLWLFAVPMIIIPASILLYGVGAAHGVHWIGILIGTGALSAANTASVPLSINYLVDTYRDMAGMAMTVVVIIRNTMYFAVSYGIQDWIDGMGLQNAYISCAFIGMAATAVFLPMIYYGKTCRQHSAPAYRAMVDDAMRRGMVH</sequence>
<evidence type="ECO:0000313" key="7">
    <source>
        <dbReference type="EMBL" id="CAK7213477.1"/>
    </source>
</evidence>
<proteinExistence type="predicted"/>
<dbReference type="InterPro" id="IPR011701">
    <property type="entry name" value="MFS"/>
</dbReference>
<dbReference type="PANTHER" id="PTHR23502">
    <property type="entry name" value="MAJOR FACILITATOR SUPERFAMILY"/>
    <property type="match status" value="1"/>
</dbReference>
<feature type="transmembrane region" description="Helical" evidence="6">
    <location>
        <begin position="101"/>
        <end position="117"/>
    </location>
</feature>
<gene>
    <name evidence="7" type="ORF">SEUCBS140593_001868</name>
</gene>
<comment type="caution">
    <text evidence="7">The sequence shown here is derived from an EMBL/GenBank/DDBJ whole genome shotgun (WGS) entry which is preliminary data.</text>
</comment>
<evidence type="ECO:0000256" key="4">
    <source>
        <dbReference type="ARBA" id="ARBA00023136"/>
    </source>
</evidence>
<dbReference type="Pfam" id="PF07690">
    <property type="entry name" value="MFS_1"/>
    <property type="match status" value="1"/>
</dbReference>
<keyword evidence="3 6" id="KW-1133">Transmembrane helix</keyword>
<feature type="transmembrane region" description="Helical" evidence="6">
    <location>
        <begin position="360"/>
        <end position="383"/>
    </location>
</feature>
<evidence type="ECO:0000256" key="3">
    <source>
        <dbReference type="ARBA" id="ARBA00022989"/>
    </source>
</evidence>
<evidence type="ECO:0000313" key="8">
    <source>
        <dbReference type="Proteomes" id="UP001642482"/>
    </source>
</evidence>
<organism evidence="7 8">
    <name type="scientific">Sporothrix eucalyptigena</name>
    <dbReference type="NCBI Taxonomy" id="1812306"/>
    <lineage>
        <taxon>Eukaryota</taxon>
        <taxon>Fungi</taxon>
        <taxon>Dikarya</taxon>
        <taxon>Ascomycota</taxon>
        <taxon>Pezizomycotina</taxon>
        <taxon>Sordariomycetes</taxon>
        <taxon>Sordariomycetidae</taxon>
        <taxon>Ophiostomatales</taxon>
        <taxon>Ophiostomataceae</taxon>
        <taxon>Sporothrix</taxon>
    </lineage>
</organism>
<evidence type="ECO:0008006" key="9">
    <source>
        <dbReference type="Google" id="ProtNLM"/>
    </source>
</evidence>
<feature type="transmembrane region" description="Helical" evidence="6">
    <location>
        <begin position="148"/>
        <end position="166"/>
    </location>
</feature>
<feature type="transmembrane region" description="Helical" evidence="6">
    <location>
        <begin position="498"/>
        <end position="519"/>
    </location>
</feature>
<feature type="compositionally biased region" description="Low complexity" evidence="5">
    <location>
        <begin position="268"/>
        <end position="283"/>
    </location>
</feature>
<feature type="transmembrane region" description="Helical" evidence="6">
    <location>
        <begin position="124"/>
        <end position="142"/>
    </location>
</feature>
<evidence type="ECO:0000256" key="2">
    <source>
        <dbReference type="ARBA" id="ARBA00022692"/>
    </source>
</evidence>
<keyword evidence="2 6" id="KW-0812">Transmembrane</keyword>
<protein>
    <recommendedName>
        <fullName evidence="9">Major facilitator superfamily (MFS) profile domain-containing protein</fullName>
    </recommendedName>
</protein>
<keyword evidence="8" id="KW-1185">Reference proteome</keyword>
<evidence type="ECO:0000256" key="6">
    <source>
        <dbReference type="SAM" id="Phobius"/>
    </source>
</evidence>
<comment type="subcellular location">
    <subcellularLocation>
        <location evidence="1">Membrane</location>
        <topology evidence="1">Multi-pass membrane protein</topology>
    </subcellularLocation>
</comment>
<feature type="transmembrane region" description="Helical" evidence="6">
    <location>
        <begin position="211"/>
        <end position="233"/>
    </location>
</feature>
<dbReference type="SUPFAM" id="SSF103473">
    <property type="entry name" value="MFS general substrate transporter"/>
    <property type="match status" value="1"/>
</dbReference>
<evidence type="ECO:0000256" key="1">
    <source>
        <dbReference type="ARBA" id="ARBA00004141"/>
    </source>
</evidence>
<feature type="transmembrane region" description="Helical" evidence="6">
    <location>
        <begin position="429"/>
        <end position="451"/>
    </location>
</feature>
<dbReference type="Gene3D" id="1.20.1250.20">
    <property type="entry name" value="MFS general substrate transporter like domains"/>
    <property type="match status" value="1"/>
</dbReference>
<feature type="transmembrane region" description="Helical" evidence="6">
    <location>
        <begin position="57"/>
        <end position="81"/>
    </location>
</feature>
<feature type="region of interest" description="Disordered" evidence="5">
    <location>
        <begin position="256"/>
        <end position="287"/>
    </location>
</feature>
<keyword evidence="4 6" id="KW-0472">Membrane</keyword>
<evidence type="ECO:0000256" key="5">
    <source>
        <dbReference type="SAM" id="MobiDB-lite"/>
    </source>
</evidence>
<feature type="transmembrane region" description="Helical" evidence="6">
    <location>
        <begin position="318"/>
        <end position="340"/>
    </location>
</feature>